<proteinExistence type="predicted"/>
<protein>
    <submittedName>
        <fullName evidence="1">Uncharacterized protein</fullName>
    </submittedName>
</protein>
<organism evidence="1 2">
    <name type="scientific">Hymenobacter negativus</name>
    <dbReference type="NCBI Taxonomy" id="2795026"/>
    <lineage>
        <taxon>Bacteria</taxon>
        <taxon>Pseudomonadati</taxon>
        <taxon>Bacteroidota</taxon>
        <taxon>Cytophagia</taxon>
        <taxon>Cytophagales</taxon>
        <taxon>Hymenobacteraceae</taxon>
        <taxon>Hymenobacter</taxon>
    </lineage>
</organism>
<dbReference type="Proteomes" id="UP000664369">
    <property type="component" value="Unassembled WGS sequence"/>
</dbReference>
<dbReference type="RefSeq" id="WP_208177431.1">
    <property type="nucleotide sequence ID" value="NZ_JAGETZ010000012.1"/>
</dbReference>
<dbReference type="EMBL" id="JAGETZ010000012">
    <property type="protein sequence ID" value="MBO2011741.1"/>
    <property type="molecule type" value="Genomic_DNA"/>
</dbReference>
<sequence>MICTLLLAKRVQAYITQKEAGEIDASSDDLDRAGRAGTHGEIVALNKAMKAREKVTGRAMQESELGEFLLHNRSLVSKSLGQGVPPRCINCWHLTEGVRVIGND</sequence>
<keyword evidence="2" id="KW-1185">Reference proteome</keyword>
<name>A0ABS3QKF8_9BACT</name>
<gene>
    <name evidence="1" type="ORF">J4E00_21930</name>
</gene>
<comment type="caution">
    <text evidence="1">The sequence shown here is derived from an EMBL/GenBank/DDBJ whole genome shotgun (WGS) entry which is preliminary data.</text>
</comment>
<reference evidence="1 2" key="1">
    <citation type="submission" date="2021-03" db="EMBL/GenBank/DDBJ databases">
        <authorList>
            <person name="Kim M.K."/>
        </authorList>
    </citation>
    <scope>NUCLEOTIDE SEQUENCE [LARGE SCALE GENOMIC DNA]</scope>
    <source>
        <strain evidence="1 2">BT442</strain>
    </source>
</reference>
<accession>A0ABS3QKF8</accession>
<evidence type="ECO:0000313" key="1">
    <source>
        <dbReference type="EMBL" id="MBO2011741.1"/>
    </source>
</evidence>
<evidence type="ECO:0000313" key="2">
    <source>
        <dbReference type="Proteomes" id="UP000664369"/>
    </source>
</evidence>